<gene>
    <name evidence="2" type="ordered locus">Os08g0470101</name>
    <name evidence="2" type="ORF">OSNPB_080470101</name>
</gene>
<reference evidence="2 3" key="2">
    <citation type="journal article" date="2013" name="Plant Cell Physiol.">
        <title>Rice Annotation Project Database (RAP-DB): an integrative and interactive database for rice genomics.</title>
        <authorList>
            <person name="Sakai H."/>
            <person name="Lee S.S."/>
            <person name="Tanaka T."/>
            <person name="Numa H."/>
            <person name="Kim J."/>
            <person name="Kawahara Y."/>
            <person name="Wakimoto H."/>
            <person name="Yang C.C."/>
            <person name="Iwamoto M."/>
            <person name="Abe T."/>
            <person name="Yamada Y."/>
            <person name="Muto A."/>
            <person name="Inokuchi H."/>
            <person name="Ikemura T."/>
            <person name="Matsumoto T."/>
            <person name="Sasaki T."/>
            <person name="Itoh T."/>
        </authorList>
    </citation>
    <scope>NUCLEOTIDE SEQUENCE [LARGE SCALE GENOMIC DNA]</scope>
    <source>
        <strain evidence="3">cv. Nipponbare</strain>
    </source>
</reference>
<reference evidence="2 3" key="3">
    <citation type="journal article" date="2013" name="Rice">
        <title>Improvement of the Oryza sativa Nipponbare reference genome using next generation sequence and optical map data.</title>
        <authorList>
            <person name="Kawahara Y."/>
            <person name="de la Bastide M."/>
            <person name="Hamilton J.P."/>
            <person name="Kanamori H."/>
            <person name="McCombie W.R."/>
            <person name="Ouyang S."/>
            <person name="Schwartz D.C."/>
            <person name="Tanaka T."/>
            <person name="Wu J."/>
            <person name="Zhou S."/>
            <person name="Childs K.L."/>
            <person name="Davidson R.M."/>
            <person name="Lin H."/>
            <person name="Quesada-Ocampo L."/>
            <person name="Vaillancourt B."/>
            <person name="Sakai H."/>
            <person name="Lee S.S."/>
            <person name="Kim J."/>
            <person name="Numa H."/>
            <person name="Itoh T."/>
            <person name="Buell C.R."/>
            <person name="Matsumoto T."/>
        </authorList>
    </citation>
    <scope>NUCLEOTIDE SEQUENCE [LARGE SCALE GENOMIC DNA]</scope>
    <source>
        <strain evidence="3">cv. Nipponbare</strain>
    </source>
</reference>
<protein>
    <submittedName>
        <fullName evidence="2">Os08g0470101 protein</fullName>
    </submittedName>
</protein>
<sequence>MNHSKRRKNEKTLDHDQQRRHHGHHEPLSSLPRPPHPPPPPEVSDREGGEGGAAREESRRRPPVEAGGEPEAEGGELAPAASGGRRGAGAGGRRAGAGRRWREEGIRSQSGLLSGDASEMREAKRCGGRGKGDDANIGVVGELSCGFVGLGHLHCGLGIFHQCLYPIKPHNYRCLHYRMNVFGPTF</sequence>
<dbReference type="PaxDb" id="39947-A0A0P0XH01"/>
<feature type="compositionally biased region" description="Pro residues" evidence="1">
    <location>
        <begin position="32"/>
        <end position="42"/>
    </location>
</feature>
<name>A0A0P0XH01_ORYSJ</name>
<reference evidence="3" key="1">
    <citation type="journal article" date="2005" name="Nature">
        <title>The map-based sequence of the rice genome.</title>
        <authorList>
            <consortium name="International rice genome sequencing project (IRGSP)"/>
            <person name="Matsumoto T."/>
            <person name="Wu J."/>
            <person name="Kanamori H."/>
            <person name="Katayose Y."/>
            <person name="Fujisawa M."/>
            <person name="Namiki N."/>
            <person name="Mizuno H."/>
            <person name="Yamamoto K."/>
            <person name="Antonio B.A."/>
            <person name="Baba T."/>
            <person name="Sakata K."/>
            <person name="Nagamura Y."/>
            <person name="Aoki H."/>
            <person name="Arikawa K."/>
            <person name="Arita K."/>
            <person name="Bito T."/>
            <person name="Chiden Y."/>
            <person name="Fujitsuka N."/>
            <person name="Fukunaka R."/>
            <person name="Hamada M."/>
            <person name="Harada C."/>
            <person name="Hayashi A."/>
            <person name="Hijishita S."/>
            <person name="Honda M."/>
            <person name="Hosokawa S."/>
            <person name="Ichikawa Y."/>
            <person name="Idonuma A."/>
            <person name="Iijima M."/>
            <person name="Ikeda M."/>
            <person name="Ikeno M."/>
            <person name="Ito K."/>
            <person name="Ito S."/>
            <person name="Ito T."/>
            <person name="Ito Y."/>
            <person name="Ito Y."/>
            <person name="Iwabuchi A."/>
            <person name="Kamiya K."/>
            <person name="Karasawa W."/>
            <person name="Kurita K."/>
            <person name="Katagiri S."/>
            <person name="Kikuta A."/>
            <person name="Kobayashi H."/>
            <person name="Kobayashi N."/>
            <person name="Machita K."/>
            <person name="Maehara T."/>
            <person name="Masukawa M."/>
            <person name="Mizubayashi T."/>
            <person name="Mukai Y."/>
            <person name="Nagasaki H."/>
            <person name="Nagata Y."/>
            <person name="Naito S."/>
            <person name="Nakashima M."/>
            <person name="Nakama Y."/>
            <person name="Nakamichi Y."/>
            <person name="Nakamura M."/>
            <person name="Meguro A."/>
            <person name="Negishi M."/>
            <person name="Ohta I."/>
            <person name="Ohta T."/>
            <person name="Okamoto M."/>
            <person name="Ono N."/>
            <person name="Saji S."/>
            <person name="Sakaguchi M."/>
            <person name="Sakai K."/>
            <person name="Shibata M."/>
            <person name="Shimokawa T."/>
            <person name="Song J."/>
            <person name="Takazaki Y."/>
            <person name="Terasawa K."/>
            <person name="Tsugane M."/>
            <person name="Tsuji K."/>
            <person name="Ueda S."/>
            <person name="Waki K."/>
            <person name="Yamagata H."/>
            <person name="Yamamoto M."/>
            <person name="Yamamoto S."/>
            <person name="Yamane H."/>
            <person name="Yoshiki S."/>
            <person name="Yoshihara R."/>
            <person name="Yukawa K."/>
            <person name="Zhong H."/>
            <person name="Yano M."/>
            <person name="Yuan Q."/>
            <person name="Ouyang S."/>
            <person name="Liu J."/>
            <person name="Jones K.M."/>
            <person name="Gansberger K."/>
            <person name="Moffat K."/>
            <person name="Hill J."/>
            <person name="Bera J."/>
            <person name="Fadrosh D."/>
            <person name="Jin S."/>
            <person name="Johri S."/>
            <person name="Kim M."/>
            <person name="Overton L."/>
            <person name="Reardon M."/>
            <person name="Tsitrin T."/>
            <person name="Vuong H."/>
            <person name="Weaver B."/>
            <person name="Ciecko A."/>
            <person name="Tallon L."/>
            <person name="Jackson J."/>
            <person name="Pai G."/>
            <person name="Aken S.V."/>
            <person name="Utterback T."/>
            <person name="Reidmuller S."/>
            <person name="Feldblyum T."/>
            <person name="Hsiao J."/>
            <person name="Zismann V."/>
            <person name="Iobst S."/>
            <person name="de Vazeille A.R."/>
            <person name="Buell C.R."/>
            <person name="Ying K."/>
            <person name="Li Y."/>
            <person name="Lu T."/>
            <person name="Huang Y."/>
            <person name="Zhao Q."/>
            <person name="Feng Q."/>
            <person name="Zhang L."/>
            <person name="Zhu J."/>
            <person name="Weng Q."/>
            <person name="Mu J."/>
            <person name="Lu Y."/>
            <person name="Fan D."/>
            <person name="Liu Y."/>
            <person name="Guan J."/>
            <person name="Zhang Y."/>
            <person name="Yu S."/>
            <person name="Liu X."/>
            <person name="Zhang Y."/>
            <person name="Hong G."/>
            <person name="Han B."/>
            <person name="Choisne N."/>
            <person name="Demange N."/>
            <person name="Orjeda G."/>
            <person name="Samain S."/>
            <person name="Cattolico L."/>
            <person name="Pelletier E."/>
            <person name="Couloux A."/>
            <person name="Segurens B."/>
            <person name="Wincker P."/>
            <person name="D'Hont A."/>
            <person name="Scarpelli C."/>
            <person name="Weissenbach J."/>
            <person name="Salanoubat M."/>
            <person name="Quetier F."/>
            <person name="Yu Y."/>
            <person name="Kim H.R."/>
            <person name="Rambo T."/>
            <person name="Currie J."/>
            <person name="Collura K."/>
            <person name="Luo M."/>
            <person name="Yang T."/>
            <person name="Ammiraju J.S.S."/>
            <person name="Engler F."/>
            <person name="Soderlund C."/>
            <person name="Wing R.A."/>
            <person name="Palmer L.E."/>
            <person name="de la Bastide M."/>
            <person name="Spiegel L."/>
            <person name="Nascimento L."/>
            <person name="Zutavern T."/>
            <person name="O'Shaughnessy A."/>
            <person name="Dike S."/>
            <person name="Dedhia N."/>
            <person name="Preston R."/>
            <person name="Balija V."/>
            <person name="McCombie W.R."/>
            <person name="Chow T."/>
            <person name="Chen H."/>
            <person name="Chung M."/>
            <person name="Chen C."/>
            <person name="Shaw J."/>
            <person name="Wu H."/>
            <person name="Hsiao K."/>
            <person name="Chao Y."/>
            <person name="Chu M."/>
            <person name="Cheng C."/>
            <person name="Hour A."/>
            <person name="Lee P."/>
            <person name="Lin S."/>
            <person name="Lin Y."/>
            <person name="Liou J."/>
            <person name="Liu S."/>
            <person name="Hsing Y."/>
            <person name="Raghuvanshi S."/>
            <person name="Mohanty A."/>
            <person name="Bharti A.K."/>
            <person name="Gaur A."/>
            <person name="Gupta V."/>
            <person name="Kumar D."/>
            <person name="Ravi V."/>
            <person name="Vij S."/>
            <person name="Kapur A."/>
            <person name="Khurana P."/>
            <person name="Khurana P."/>
            <person name="Khurana J.P."/>
            <person name="Tyagi A.K."/>
            <person name="Gaikwad K."/>
            <person name="Singh A."/>
            <person name="Dalal V."/>
            <person name="Srivastava S."/>
            <person name="Dixit A."/>
            <person name="Pal A.K."/>
            <person name="Ghazi I.A."/>
            <person name="Yadav M."/>
            <person name="Pandit A."/>
            <person name="Bhargava A."/>
            <person name="Sureshbabu K."/>
            <person name="Batra K."/>
            <person name="Sharma T.R."/>
            <person name="Mohapatra T."/>
            <person name="Singh N.K."/>
            <person name="Messing J."/>
            <person name="Nelson A.B."/>
            <person name="Fuks G."/>
            <person name="Kavchok S."/>
            <person name="Keizer G."/>
            <person name="Linton E."/>
            <person name="Llaca V."/>
            <person name="Song R."/>
            <person name="Tanyolac B."/>
            <person name="Young S."/>
            <person name="Ho-Il K."/>
            <person name="Hahn J.H."/>
            <person name="Sangsakoo G."/>
            <person name="Vanavichit A."/>
            <person name="de Mattos Luiz.A.T."/>
            <person name="Zimmer P.D."/>
            <person name="Malone G."/>
            <person name="Dellagostin O."/>
            <person name="de Oliveira A.C."/>
            <person name="Bevan M."/>
            <person name="Bancroft I."/>
            <person name="Minx P."/>
            <person name="Cordum H."/>
            <person name="Wilson R."/>
            <person name="Cheng Z."/>
            <person name="Jin W."/>
            <person name="Jiang J."/>
            <person name="Leong S.A."/>
            <person name="Iwama H."/>
            <person name="Gojobori T."/>
            <person name="Itoh T."/>
            <person name="Niimura Y."/>
            <person name="Fujii Y."/>
            <person name="Habara T."/>
            <person name="Sakai H."/>
            <person name="Sato Y."/>
            <person name="Wilson G."/>
            <person name="Kumar K."/>
            <person name="McCouch S."/>
            <person name="Juretic N."/>
            <person name="Hoen D."/>
            <person name="Wright S."/>
            <person name="Bruskiewich R."/>
            <person name="Bureau T."/>
            <person name="Miyao A."/>
            <person name="Hirochika H."/>
            <person name="Nishikawa T."/>
            <person name="Kadowaki K."/>
            <person name="Sugiura M."/>
            <person name="Burr B."/>
            <person name="Sasaki T."/>
        </authorList>
    </citation>
    <scope>NUCLEOTIDE SEQUENCE [LARGE SCALE GENOMIC DNA]</scope>
    <source>
        <strain evidence="3">cv. Nipponbare</strain>
    </source>
</reference>
<dbReference type="EMBL" id="AP014964">
    <property type="protein sequence ID" value="BAT05835.1"/>
    <property type="molecule type" value="Genomic_DNA"/>
</dbReference>
<feature type="compositionally biased region" description="Gly residues" evidence="1">
    <location>
        <begin position="84"/>
        <end position="95"/>
    </location>
</feature>
<dbReference type="Proteomes" id="UP000059680">
    <property type="component" value="Chromosome 8"/>
</dbReference>
<feature type="compositionally biased region" description="Basic and acidic residues" evidence="1">
    <location>
        <begin position="43"/>
        <end position="63"/>
    </location>
</feature>
<evidence type="ECO:0000256" key="1">
    <source>
        <dbReference type="SAM" id="MobiDB-lite"/>
    </source>
</evidence>
<evidence type="ECO:0000313" key="2">
    <source>
        <dbReference type="EMBL" id="BAT05835.1"/>
    </source>
</evidence>
<proteinExistence type="predicted"/>
<feature type="region of interest" description="Disordered" evidence="1">
    <location>
        <begin position="1"/>
        <end position="105"/>
    </location>
</feature>
<accession>A0A0P0XH01</accession>
<keyword evidence="3" id="KW-1185">Reference proteome</keyword>
<dbReference type="InParanoid" id="A0A0P0XH01"/>
<dbReference type="AlphaFoldDB" id="A0A0P0XH01"/>
<evidence type="ECO:0000313" key="3">
    <source>
        <dbReference type="Proteomes" id="UP000059680"/>
    </source>
</evidence>
<organism evidence="2 3">
    <name type="scientific">Oryza sativa subsp. japonica</name>
    <name type="common">Rice</name>
    <dbReference type="NCBI Taxonomy" id="39947"/>
    <lineage>
        <taxon>Eukaryota</taxon>
        <taxon>Viridiplantae</taxon>
        <taxon>Streptophyta</taxon>
        <taxon>Embryophyta</taxon>
        <taxon>Tracheophyta</taxon>
        <taxon>Spermatophyta</taxon>
        <taxon>Magnoliopsida</taxon>
        <taxon>Liliopsida</taxon>
        <taxon>Poales</taxon>
        <taxon>Poaceae</taxon>
        <taxon>BOP clade</taxon>
        <taxon>Oryzoideae</taxon>
        <taxon>Oryzeae</taxon>
        <taxon>Oryzinae</taxon>
        <taxon>Oryza</taxon>
        <taxon>Oryza sativa</taxon>
    </lineage>
</organism>